<dbReference type="InterPro" id="IPR052224">
    <property type="entry name" value="THAP_domain_protein"/>
</dbReference>
<dbReference type="Gene3D" id="6.20.210.20">
    <property type="entry name" value="THAP domain"/>
    <property type="match status" value="1"/>
</dbReference>
<dbReference type="EMBL" id="VVIM01000009">
    <property type="protein sequence ID" value="KAB0793973.1"/>
    <property type="molecule type" value="Genomic_DNA"/>
</dbReference>
<dbReference type="GO" id="GO:0003677">
    <property type="term" value="F:DNA binding"/>
    <property type="evidence" value="ECO:0007669"/>
    <property type="project" value="UniProtKB-UniRule"/>
</dbReference>
<evidence type="ECO:0000256" key="2">
    <source>
        <dbReference type="ARBA" id="ARBA00022771"/>
    </source>
</evidence>
<feature type="compositionally biased region" description="Polar residues" evidence="6">
    <location>
        <begin position="790"/>
        <end position="800"/>
    </location>
</feature>
<keyword evidence="1" id="KW-0479">Metal-binding</keyword>
<organism evidence="8 9">
    <name type="scientific">Photinus pyralis</name>
    <name type="common">Common eastern firefly</name>
    <name type="synonym">Lampyris pyralis</name>
    <dbReference type="NCBI Taxonomy" id="7054"/>
    <lineage>
        <taxon>Eukaryota</taxon>
        <taxon>Metazoa</taxon>
        <taxon>Ecdysozoa</taxon>
        <taxon>Arthropoda</taxon>
        <taxon>Hexapoda</taxon>
        <taxon>Insecta</taxon>
        <taxon>Pterygota</taxon>
        <taxon>Neoptera</taxon>
        <taxon>Endopterygota</taxon>
        <taxon>Coleoptera</taxon>
        <taxon>Polyphaga</taxon>
        <taxon>Elateriformia</taxon>
        <taxon>Elateroidea</taxon>
        <taxon>Lampyridae</taxon>
        <taxon>Lampyrinae</taxon>
        <taxon>Photinus</taxon>
    </lineage>
</organism>
<reference evidence="8 9" key="1">
    <citation type="journal article" date="2018" name="Elife">
        <title>Firefly genomes illuminate parallel origins of bioluminescence in beetles.</title>
        <authorList>
            <person name="Fallon T.R."/>
            <person name="Lower S.E."/>
            <person name="Chang C.H."/>
            <person name="Bessho-Uehara M."/>
            <person name="Martin G.J."/>
            <person name="Bewick A.J."/>
            <person name="Behringer M."/>
            <person name="Debat H.J."/>
            <person name="Wong I."/>
            <person name="Day J.C."/>
            <person name="Suvorov A."/>
            <person name="Silva C.J."/>
            <person name="Stanger-Hall K.F."/>
            <person name="Hall D.W."/>
            <person name="Schmitz R.J."/>
            <person name="Nelson D.R."/>
            <person name="Lewis S.M."/>
            <person name="Shigenobu S."/>
            <person name="Bybee S.M."/>
            <person name="Larracuente A.M."/>
            <person name="Oba Y."/>
            <person name="Weng J.K."/>
        </authorList>
    </citation>
    <scope>NUCLEOTIDE SEQUENCE [LARGE SCALE GENOMIC DNA]</scope>
    <source>
        <strain evidence="8">1611_PpyrPB1</strain>
        <tissue evidence="8">Whole body</tissue>
    </source>
</reference>
<protein>
    <recommendedName>
        <fullName evidence="7">THAP-type domain-containing protein</fullName>
    </recommendedName>
</protein>
<dbReference type="PANTHER" id="PTHR46927">
    <property type="entry name" value="AGAP005574-PA"/>
    <property type="match status" value="1"/>
</dbReference>
<evidence type="ECO:0000256" key="4">
    <source>
        <dbReference type="ARBA" id="ARBA00023125"/>
    </source>
</evidence>
<dbReference type="PANTHER" id="PTHR46927:SF3">
    <property type="entry name" value="THAP-TYPE DOMAIN-CONTAINING PROTEIN"/>
    <property type="match status" value="1"/>
</dbReference>
<evidence type="ECO:0000259" key="7">
    <source>
        <dbReference type="PROSITE" id="PS50950"/>
    </source>
</evidence>
<evidence type="ECO:0000256" key="5">
    <source>
        <dbReference type="PROSITE-ProRule" id="PRU00309"/>
    </source>
</evidence>
<dbReference type="Pfam" id="PF05485">
    <property type="entry name" value="THAP"/>
    <property type="match status" value="1"/>
</dbReference>
<sequence>MGGEYCSVSHCNNKSLKVAVADVSFHRFPQNPSIFRKWRLYCNRSPDWIPRDGDRICSRHFKDEDFSFNCSTFSESGTRSRRRLHKNAIPSVGVKYVQINKETPPQATAMDIDVTNNVDASSATPFVPQPVVVGKFSDAQKMLTGNQQRVVIQADTICLIETPNEEHRNDVNVKSLLSELDALKKNFKTEQERSTNLFNANINLSKQLGQERQKNIGLEKQLQKTMNSKGLVLAQHELQLKIKDLLKGTLSSQQLDKILNINKKVKWAKEDITKAFTLRYLSKRAYLFMQQQNYPLPNLRTLQRYASINLKRGLIEDVLTFMKISSEKLSSRDKTTVLSYGKMKVSCVHEYEKSNHQLLGPYKFVQIIMAKGLCANWKQPVYMEFDREITKEILCEVITALDKISFNVVAIVDDWDGTMLTPLAISKTSFTFAHPCTQLPIFYFPDAVHLLKLLRVWLLETGFLLPRGELVGKIPLENLLVTNDLSKWTKDYLRVKSDSEQLSLHFATQLFSLTTAKVLRRYETEESTALANLIEIVVAWYDIMNSNLGTQSTAYTQSNEQLRKLEEMYKMIRSMRCIGKPNLLSFQRLILISIKSLQLFYQTMKTNYNIGFILTSKLNRLSLERLFDEIRSWEGVNAYDPSPMHVMYRLKIVMLGRSPGLVRMSLNRLQNDTTEEYLSSSVLQQTSVTSQEESFDEIDDLELPLTPCTANQGVLDDEDELMDTTRLSEQSDKTNEPPCNKEQPRCNGVLPESSEETPANNPSITKSATRGTEEDEVMQISNWLAECDNTKTSNGIQLPETQDPPPMSTKQNSSTTDKLENELAPSTEPQQGSAKITAQEKIRSPTPSTNNHLILAHQSEENRLIHLSGWLAGKFKMQYPDLGTSANGGWDHDFVECTNNERCGGLAEPSLKLIKNIRIIEHLFSKLNKHGFPNKKNVAKILLFHCQDKVDLPDEVIEEYVKRRLDLEN</sequence>
<dbReference type="InterPro" id="IPR038441">
    <property type="entry name" value="THAP_Znf_sf"/>
</dbReference>
<keyword evidence="3" id="KW-0862">Zinc</keyword>
<dbReference type="GO" id="GO:0008270">
    <property type="term" value="F:zinc ion binding"/>
    <property type="evidence" value="ECO:0007669"/>
    <property type="project" value="UniProtKB-KW"/>
</dbReference>
<dbReference type="InParanoid" id="A0A5N4A9I1"/>
<evidence type="ECO:0000313" key="9">
    <source>
        <dbReference type="Proteomes" id="UP000327044"/>
    </source>
</evidence>
<proteinExistence type="predicted"/>
<name>A0A5N4A9I1_PHOPY</name>
<feature type="compositionally biased region" description="Polar residues" evidence="6">
    <location>
        <begin position="756"/>
        <end position="770"/>
    </location>
</feature>
<dbReference type="Proteomes" id="UP000327044">
    <property type="component" value="Unassembled WGS sequence"/>
</dbReference>
<keyword evidence="9" id="KW-1185">Reference proteome</keyword>
<accession>A0A5N4A9I1</accession>
<keyword evidence="4 5" id="KW-0238">DNA-binding</keyword>
<gene>
    <name evidence="8" type="ORF">PPYR_13593</name>
</gene>
<dbReference type="SMART" id="SM00980">
    <property type="entry name" value="THAP"/>
    <property type="match status" value="1"/>
</dbReference>
<comment type="caution">
    <text evidence="8">The sequence shown here is derived from an EMBL/GenBank/DDBJ whole genome shotgun (WGS) entry which is preliminary data.</text>
</comment>
<feature type="region of interest" description="Disordered" evidence="6">
    <location>
        <begin position="726"/>
        <end position="776"/>
    </location>
</feature>
<dbReference type="InterPro" id="IPR048365">
    <property type="entry name" value="TNP-like_RNaseH_N"/>
</dbReference>
<evidence type="ECO:0000256" key="6">
    <source>
        <dbReference type="SAM" id="MobiDB-lite"/>
    </source>
</evidence>
<feature type="compositionally biased region" description="Polar residues" evidence="6">
    <location>
        <begin position="827"/>
        <end position="836"/>
    </location>
</feature>
<evidence type="ECO:0000313" key="8">
    <source>
        <dbReference type="EMBL" id="KAB0793973.1"/>
    </source>
</evidence>
<feature type="region of interest" description="Disordered" evidence="6">
    <location>
        <begin position="790"/>
        <end position="850"/>
    </location>
</feature>
<dbReference type="OrthoDB" id="6627680at2759"/>
<dbReference type="Pfam" id="PF21787">
    <property type="entry name" value="TNP-like_RNaseH_N"/>
    <property type="match status" value="1"/>
</dbReference>
<evidence type="ECO:0000256" key="1">
    <source>
        <dbReference type="ARBA" id="ARBA00022723"/>
    </source>
</evidence>
<dbReference type="SMART" id="SM00692">
    <property type="entry name" value="DM3"/>
    <property type="match status" value="1"/>
</dbReference>
<dbReference type="InterPro" id="IPR006612">
    <property type="entry name" value="THAP_Znf"/>
</dbReference>
<dbReference type="SUPFAM" id="SSF57716">
    <property type="entry name" value="Glucocorticoid receptor-like (DNA-binding domain)"/>
    <property type="match status" value="1"/>
</dbReference>
<dbReference type="PROSITE" id="PS50950">
    <property type="entry name" value="ZF_THAP"/>
    <property type="match status" value="1"/>
</dbReference>
<feature type="domain" description="THAP-type" evidence="7">
    <location>
        <begin position="1"/>
        <end position="93"/>
    </location>
</feature>
<evidence type="ECO:0000256" key="3">
    <source>
        <dbReference type="ARBA" id="ARBA00022833"/>
    </source>
</evidence>
<keyword evidence="2 5" id="KW-0863">Zinc-finger</keyword>
<dbReference type="AlphaFoldDB" id="A0A5N4A9I1"/>